<name>A0ABD4E7S2_9BURK</name>
<evidence type="ECO:0000313" key="2">
    <source>
        <dbReference type="Proteomes" id="UP000057910"/>
    </source>
</evidence>
<evidence type="ECO:0008006" key="3">
    <source>
        <dbReference type="Google" id="ProtNLM"/>
    </source>
</evidence>
<evidence type="ECO:0000313" key="1">
    <source>
        <dbReference type="EMBL" id="KVN88961.1"/>
    </source>
</evidence>
<dbReference type="InterPro" id="IPR046250">
    <property type="entry name" value="DUF6283"/>
</dbReference>
<dbReference type="AlphaFoldDB" id="A0ABD4E7S2"/>
<accession>A0ABD4E7S2</accession>
<dbReference type="RefSeq" id="WP_059660137.1">
    <property type="nucleotide sequence ID" value="NZ_LOVE01000026.1"/>
</dbReference>
<organism evidence="1 2">
    <name type="scientific">Burkholderia ubonensis</name>
    <dbReference type="NCBI Taxonomy" id="101571"/>
    <lineage>
        <taxon>Bacteria</taxon>
        <taxon>Pseudomonadati</taxon>
        <taxon>Pseudomonadota</taxon>
        <taxon>Betaproteobacteria</taxon>
        <taxon>Burkholderiales</taxon>
        <taxon>Burkholderiaceae</taxon>
        <taxon>Burkholderia</taxon>
        <taxon>Burkholderia cepacia complex</taxon>
    </lineage>
</organism>
<reference evidence="1 2" key="1">
    <citation type="submission" date="2015-11" db="EMBL/GenBank/DDBJ databases">
        <title>Expanding the genomic diversity of Burkholderia species for the development of highly accurate diagnostics.</title>
        <authorList>
            <person name="Sahl J."/>
            <person name="Keim P."/>
            <person name="Wagner D."/>
        </authorList>
    </citation>
    <scope>NUCLEOTIDE SEQUENCE [LARGE SCALE GENOMIC DNA]</scope>
    <source>
        <strain evidence="1 2">MSMB1585WGS</strain>
    </source>
</reference>
<gene>
    <name evidence="1" type="ORF">WJ68_05520</name>
</gene>
<sequence>MKAKAEITQVRPAGPDHQVVTVEGGKSTYRRVPCPKCPWRLDAVGEFPAEAFRHSASTAYDMAQNTFACHDSGSKKPALCAGFLLRGADHNLAIRLKMIEGRSFGDVTDGGNELFENYRAMAVANGCDPSEPVLAPCRD</sequence>
<comment type="caution">
    <text evidence="1">The sequence shown here is derived from an EMBL/GenBank/DDBJ whole genome shotgun (WGS) entry which is preliminary data.</text>
</comment>
<proteinExistence type="predicted"/>
<dbReference type="Pfam" id="PF19800">
    <property type="entry name" value="DUF6283"/>
    <property type="match status" value="1"/>
</dbReference>
<protein>
    <recommendedName>
        <fullName evidence="3">Metal-binding protein</fullName>
    </recommendedName>
</protein>
<dbReference type="Proteomes" id="UP000057910">
    <property type="component" value="Unassembled WGS sequence"/>
</dbReference>
<dbReference type="EMBL" id="LPAD01000034">
    <property type="protein sequence ID" value="KVN88961.1"/>
    <property type="molecule type" value="Genomic_DNA"/>
</dbReference>